<proteinExistence type="predicted"/>
<sequence>MKLSVFSTLLLCGAVSAQFDHADTTLTLDYFKKNTNQVLRSIATNADLTGAVTLPAPSKAEKLRNFVRLMDRLVKMNPTTFTTKTKTDMPTFLGSLTPELLDTYKEFLLPGLGYYLDHTGKNSNIKKFFLESPASAEEAVTFYKARPNRDLSAIDISFVVKGGSLVLQAMNRTTNISPAILHKMPKAFWEAFKQIDDKDQETYCGVLDATFVTHMNKNSVTGLTPACFAAIQNIGTTDIHEQVPYMRSDIFSRLKAPLDGVNAAKISADQLLNYGIKTDSATRCSQLALNKVTKTAIKKVTAACLASYILPSTSKPLGELWREIPPTIFGELEKDKFLYAQVVKALKPADKESFTKPFLNKVMSTKTGAANLPKDGDIKNKVTITTTPKNLAVNQDPNVLISVITTLEPLDPEILSRLSASNFENLSVERRGTSYEGLAVLDLMTLANQEACMKNLSSKIEVGKHACSLVTDIETYKSIKSLKYVSSACTEFFTFPVDLASMKSTPSLVKGRPFETIEPELNDEELEKMKPELLKAIATGDFCSTVTKPVFLKINKEALSELDGSCLAIMSFASEIPDRVRYFADNTFENTDISQWNTFGYTLDHLNDKQLALLSSKVEKPSEMVTFNIAPTDINTIKRIPVLSAKQLASLKVETIAVIVMDKTIKPAALRQLSAKQIAAIVPSFGSLTAEQVENIGADNTDLAAVNKVIEDNKAKLSQDARAAWVKRSTTNPLPTVDTESSLPWGWIITGILAIVVIGGAIVFFVRK</sequence>
<feature type="chain" id="PRO_5014149795" evidence="2">
    <location>
        <begin position="18"/>
        <end position="768"/>
    </location>
</feature>
<evidence type="ECO:0000313" key="3">
    <source>
        <dbReference type="EMBL" id="PJF18576.1"/>
    </source>
</evidence>
<dbReference type="AlphaFoldDB" id="A0A2H9TLG5"/>
<keyword evidence="2" id="KW-0732">Signal</keyword>
<keyword evidence="1" id="KW-1133">Transmembrane helix</keyword>
<evidence type="ECO:0000313" key="4">
    <source>
        <dbReference type="Proteomes" id="UP000240830"/>
    </source>
</evidence>
<dbReference type="EMBL" id="MTSL01000114">
    <property type="protein sequence ID" value="PJF18576.1"/>
    <property type="molecule type" value="Genomic_DNA"/>
</dbReference>
<organism evidence="3 4">
    <name type="scientific">Paramicrosporidium saccamoebae</name>
    <dbReference type="NCBI Taxonomy" id="1246581"/>
    <lineage>
        <taxon>Eukaryota</taxon>
        <taxon>Fungi</taxon>
        <taxon>Fungi incertae sedis</taxon>
        <taxon>Cryptomycota</taxon>
        <taxon>Cryptomycota incertae sedis</taxon>
        <taxon>Paramicrosporidium</taxon>
    </lineage>
</organism>
<feature type="signal peptide" evidence="2">
    <location>
        <begin position="1"/>
        <end position="17"/>
    </location>
</feature>
<feature type="transmembrane region" description="Helical" evidence="1">
    <location>
        <begin position="745"/>
        <end position="766"/>
    </location>
</feature>
<accession>A0A2H9TLG5</accession>
<keyword evidence="1" id="KW-0472">Membrane</keyword>
<evidence type="ECO:0000256" key="2">
    <source>
        <dbReference type="SAM" id="SignalP"/>
    </source>
</evidence>
<evidence type="ECO:0000256" key="1">
    <source>
        <dbReference type="SAM" id="Phobius"/>
    </source>
</evidence>
<reference evidence="3 4" key="1">
    <citation type="submission" date="2016-10" db="EMBL/GenBank/DDBJ databases">
        <title>The genome of Paramicrosporidium saccamoebae is the missing link in understanding Cryptomycota and Microsporidia evolution.</title>
        <authorList>
            <person name="Quandt C.A."/>
            <person name="Beaudet D."/>
            <person name="Corsaro D."/>
            <person name="Michel R."/>
            <person name="Corradi N."/>
            <person name="James T."/>
        </authorList>
    </citation>
    <scope>NUCLEOTIDE SEQUENCE [LARGE SCALE GENOMIC DNA]</scope>
    <source>
        <strain evidence="3 4">KSL3</strain>
    </source>
</reference>
<dbReference type="Proteomes" id="UP000240830">
    <property type="component" value="Unassembled WGS sequence"/>
</dbReference>
<keyword evidence="4" id="KW-1185">Reference proteome</keyword>
<name>A0A2H9TLG5_9FUNG</name>
<gene>
    <name evidence="3" type="ORF">PSACC_01601</name>
</gene>
<keyword evidence="1" id="KW-0812">Transmembrane</keyword>
<comment type="caution">
    <text evidence="3">The sequence shown here is derived from an EMBL/GenBank/DDBJ whole genome shotgun (WGS) entry which is preliminary data.</text>
</comment>
<protein>
    <submittedName>
        <fullName evidence="3">Uncharacterized protein</fullName>
    </submittedName>
</protein>